<keyword evidence="8" id="KW-1185">Reference proteome</keyword>
<evidence type="ECO:0000256" key="3">
    <source>
        <dbReference type="ARBA" id="ARBA00023098"/>
    </source>
</evidence>
<dbReference type="Pfam" id="PF01734">
    <property type="entry name" value="Patatin"/>
    <property type="match status" value="1"/>
</dbReference>
<evidence type="ECO:0000256" key="4">
    <source>
        <dbReference type="PROSITE-ProRule" id="PRU01161"/>
    </source>
</evidence>
<evidence type="ECO:0000313" key="7">
    <source>
        <dbReference type="EMBL" id="OCT16703.1"/>
    </source>
</evidence>
<dbReference type="PROSITE" id="PS51635">
    <property type="entry name" value="PNPLA"/>
    <property type="match status" value="1"/>
</dbReference>
<accession>A0A1C1A7X0</accession>
<dbReference type="AlphaFoldDB" id="A0A1C1A7X0"/>
<evidence type="ECO:0000313" key="8">
    <source>
        <dbReference type="Proteomes" id="UP000093309"/>
    </source>
</evidence>
<keyword evidence="3 4" id="KW-0443">Lipid metabolism</keyword>
<keyword evidence="5" id="KW-0472">Membrane</keyword>
<keyword evidence="5" id="KW-1133">Transmembrane helix</keyword>
<comment type="caution">
    <text evidence="4">Lacks conserved residue(s) required for the propagation of feature annotation.</text>
</comment>
<keyword evidence="2 4" id="KW-0442">Lipid degradation</keyword>
<dbReference type="GO" id="GO:0016787">
    <property type="term" value="F:hydrolase activity"/>
    <property type="evidence" value="ECO:0007669"/>
    <property type="project" value="UniProtKB-UniRule"/>
</dbReference>
<gene>
    <name evidence="7" type="ORF">A8709_08525</name>
</gene>
<evidence type="ECO:0000256" key="5">
    <source>
        <dbReference type="SAM" id="Phobius"/>
    </source>
</evidence>
<dbReference type="STRING" id="512399.A8709_08525"/>
<feature type="transmembrane region" description="Helical" evidence="5">
    <location>
        <begin position="477"/>
        <end position="503"/>
    </location>
</feature>
<feature type="transmembrane region" description="Helical" evidence="5">
    <location>
        <begin position="435"/>
        <end position="456"/>
    </location>
</feature>
<protein>
    <recommendedName>
        <fullName evidence="6">PNPLA domain-containing protein</fullName>
    </recommendedName>
</protein>
<keyword evidence="5" id="KW-0812">Transmembrane</keyword>
<dbReference type="Gene3D" id="3.40.1090.10">
    <property type="entry name" value="Cytosolic phospholipase A2 catalytic domain"/>
    <property type="match status" value="1"/>
</dbReference>
<dbReference type="RefSeq" id="WP_065850790.1">
    <property type="nucleotide sequence ID" value="NZ_LYPC01000010.1"/>
</dbReference>
<dbReference type="Proteomes" id="UP000093309">
    <property type="component" value="Unassembled WGS sequence"/>
</dbReference>
<reference evidence="8" key="1">
    <citation type="submission" date="2016-05" db="EMBL/GenBank/DDBJ databases">
        <title>Paenibacillus oryzae. sp. nov., isolated from the rice root.</title>
        <authorList>
            <person name="Zhang J."/>
            <person name="Zhang X."/>
        </authorList>
    </citation>
    <scope>NUCLEOTIDE SEQUENCE [LARGE SCALE GENOMIC DNA]</scope>
    <source>
        <strain evidence="8">KCTC13222</strain>
    </source>
</reference>
<feature type="active site" description="Nucleophile" evidence="4">
    <location>
        <position position="57"/>
    </location>
</feature>
<dbReference type="InterPro" id="IPR002641">
    <property type="entry name" value="PNPLA_dom"/>
</dbReference>
<dbReference type="SUPFAM" id="SSF52151">
    <property type="entry name" value="FabD/lysophospholipase-like"/>
    <property type="match status" value="1"/>
</dbReference>
<name>A0A1C1A7X0_9BACL</name>
<keyword evidence="1 4" id="KW-0378">Hydrolase</keyword>
<dbReference type="InterPro" id="IPR050301">
    <property type="entry name" value="NTE"/>
</dbReference>
<organism evidence="7 8">
    <name type="scientific">Paenibacillus pectinilyticus</name>
    <dbReference type="NCBI Taxonomy" id="512399"/>
    <lineage>
        <taxon>Bacteria</taxon>
        <taxon>Bacillati</taxon>
        <taxon>Bacillota</taxon>
        <taxon>Bacilli</taxon>
        <taxon>Bacillales</taxon>
        <taxon>Paenibacillaceae</taxon>
        <taxon>Paenibacillus</taxon>
    </lineage>
</organism>
<feature type="transmembrane region" description="Helical" evidence="5">
    <location>
        <begin position="405"/>
        <end position="429"/>
    </location>
</feature>
<proteinExistence type="predicted"/>
<evidence type="ECO:0000256" key="2">
    <source>
        <dbReference type="ARBA" id="ARBA00022963"/>
    </source>
</evidence>
<dbReference type="GO" id="GO:0016042">
    <property type="term" value="P:lipid catabolic process"/>
    <property type="evidence" value="ECO:0007669"/>
    <property type="project" value="UniProtKB-UniRule"/>
</dbReference>
<evidence type="ECO:0000259" key="6">
    <source>
        <dbReference type="PROSITE" id="PS51635"/>
    </source>
</evidence>
<dbReference type="PANTHER" id="PTHR14226:SF78">
    <property type="entry name" value="SLR0060 PROTEIN"/>
    <property type="match status" value="1"/>
</dbReference>
<dbReference type="PANTHER" id="PTHR14226">
    <property type="entry name" value="NEUROPATHY TARGET ESTERASE/SWISS CHEESE D.MELANOGASTER"/>
    <property type="match status" value="1"/>
</dbReference>
<dbReference type="InterPro" id="IPR016035">
    <property type="entry name" value="Acyl_Trfase/lysoPLipase"/>
</dbReference>
<evidence type="ECO:0000256" key="1">
    <source>
        <dbReference type="ARBA" id="ARBA00022801"/>
    </source>
</evidence>
<feature type="domain" description="PNPLA" evidence="6">
    <location>
        <begin position="22"/>
        <end position="245"/>
    </location>
</feature>
<comment type="caution">
    <text evidence="7">The sequence shown here is derived from an EMBL/GenBank/DDBJ whole genome shotgun (WGS) entry which is preliminary data.</text>
</comment>
<dbReference type="OrthoDB" id="9813090at2"/>
<feature type="active site" description="Proton acceptor" evidence="4">
    <location>
        <position position="232"/>
    </location>
</feature>
<sequence length="506" mass="56876">MIAKLKLNNKKIDLATKKVGLALSGGGYRAAFFHLGVLARLAELDILKHINVISTVSGGSIIGALYYLKLKERLSQEQPMQHSDYINLIMNLEGDFVRGVSKNIRSKIFLHPLNELYSVFINREKILGNLYAKYFRYSNVSMAQLKGTSGAENLPKLIINATLLGNGGHYFFSDENMGQYIDPKIVNSKGIIHYSEHNQIFLKDAVAASSAVPGLFNYVNFKVGTEKHKVVDGGAFDNLGIYALQKEVCDLMIISDGSRQISEQQLIPRKRLSVLKRSYDASLELNKKLMLETSENFFHIHLREGHPQVDPEVSDALSRLRTDLNNFNKFESWSLSNYGYLLTDGISQYLNTPNSETGEFVFKNTDNTVLMQLPNRKFKNKLWSGEKINTAGSNSILQTLNQLKLFLATFLVFFLIPIYFVFFAASGIIPGNNPVVNSYIIFVMYLIGFMSIYLMIVSSSGDLVHYLDYGLSKLSHFILSVIYIFLILATILLILSLIIVGVVKII</sequence>
<dbReference type="EMBL" id="LYPC01000010">
    <property type="protein sequence ID" value="OCT16703.1"/>
    <property type="molecule type" value="Genomic_DNA"/>
</dbReference>
<feature type="short sequence motif" description="DGA/G" evidence="4">
    <location>
        <begin position="232"/>
        <end position="234"/>
    </location>
</feature>